<name>A0A4R3K7H1_9FIRM</name>
<organism evidence="2 3">
    <name type="scientific">Muricomes intestini</name>
    <dbReference type="NCBI Taxonomy" id="1796634"/>
    <lineage>
        <taxon>Bacteria</taxon>
        <taxon>Bacillati</taxon>
        <taxon>Bacillota</taxon>
        <taxon>Clostridia</taxon>
        <taxon>Lachnospirales</taxon>
        <taxon>Lachnospiraceae</taxon>
        <taxon>Muricomes</taxon>
    </lineage>
</organism>
<comment type="caution">
    <text evidence="2">The sequence shown here is derived from an EMBL/GenBank/DDBJ whole genome shotgun (WGS) entry which is preliminary data.</text>
</comment>
<evidence type="ECO:0000313" key="2">
    <source>
        <dbReference type="EMBL" id="TCS78906.1"/>
    </source>
</evidence>
<proteinExistence type="predicted"/>
<sequence length="389" mass="43534">MGEIVKMDNGKDNEIMAMMNDASLCPLLEETKVGVSNYTKLPVTRLTAMGTAFQPLTTAVQTAVTGAGGSGLYYVNTAGKTMFQMKETGNFIGSLKTSAGLVGGGQAQMMPLAFDPTMLFMAAALANIDKKLDSIKEMQQEMMDFLVQKEKAELKGNLTFLYDVFNNYKYNWNNEMYKNSNHTMVLAIKKEAEAKIVFYREQIIAKVNKKSLIHSDQTVNKQLQAVQDQFKDYQLALYTLAFSSFLDVMLVGNYDKEYLSGISEKLDDYSMKYRELYTQCYEEISGYSSTSIQSSLLKGLSKTTKAVGKLVERIPVVGDTQADETLIAAGEKLGDIGTEKIRKQMRQLIERQSNFVRPFIDNIDTVNRLNNNPVQLLVDKDNLYIATIA</sequence>
<dbReference type="AlphaFoldDB" id="A0A4R3K7H1"/>
<reference evidence="2 3" key="1">
    <citation type="submission" date="2019-03" db="EMBL/GenBank/DDBJ databases">
        <title>Genomic Encyclopedia of Type Strains, Phase IV (KMG-IV): sequencing the most valuable type-strain genomes for metagenomic binning, comparative biology and taxonomic classification.</title>
        <authorList>
            <person name="Goeker M."/>
        </authorList>
    </citation>
    <scope>NUCLEOTIDE SEQUENCE [LARGE SCALE GENOMIC DNA]</scope>
    <source>
        <strain evidence="2 3">DSM 29489</strain>
    </source>
</reference>
<dbReference type="RefSeq" id="WP_132381050.1">
    <property type="nucleotide sequence ID" value="NZ_SLZZ01000010.1"/>
</dbReference>
<protein>
    <submittedName>
        <fullName evidence="2">Uncharacterized protein</fullName>
    </submittedName>
</protein>
<feature type="coiled-coil region" evidence="1">
    <location>
        <begin position="121"/>
        <end position="155"/>
    </location>
</feature>
<accession>A0A4R3K7H1</accession>
<gene>
    <name evidence="2" type="ORF">EDD59_110120</name>
</gene>
<keyword evidence="1" id="KW-0175">Coiled coil</keyword>
<evidence type="ECO:0000313" key="3">
    <source>
        <dbReference type="Proteomes" id="UP000295726"/>
    </source>
</evidence>
<dbReference type="OrthoDB" id="1776516at2"/>
<keyword evidence="3" id="KW-1185">Reference proteome</keyword>
<dbReference type="Proteomes" id="UP000295726">
    <property type="component" value="Unassembled WGS sequence"/>
</dbReference>
<evidence type="ECO:0000256" key="1">
    <source>
        <dbReference type="SAM" id="Coils"/>
    </source>
</evidence>
<dbReference type="EMBL" id="SLZZ01000010">
    <property type="protein sequence ID" value="TCS78906.1"/>
    <property type="molecule type" value="Genomic_DNA"/>
</dbReference>